<dbReference type="InterPro" id="IPR000182">
    <property type="entry name" value="GNAT_dom"/>
</dbReference>
<dbReference type="RefSeq" id="WP_044776502.1">
    <property type="nucleotide sequence ID" value="NZ_CEDY01000028.1"/>
</dbReference>
<dbReference type="AlphaFoldDB" id="A0A0Z8E8U8"/>
<sequence>MKEKYQILFNPSANEIEQVVAIHLATFEGFFLTFLGKGFLKNLYTGFLEHPSSELMLITQDNNVVGFLAYSKNISAFYKWLLKNKFFQFLWYSFGATIRNPKASIRLLRALTYPQKSQSEDSYVELSSIGVNPDYTNHGLGSILITEFVKRQNFSEIKYIRLATDAINNDKVNAFYKKNGFQLYSTYFTPEGRKMNEYRYYGDET</sequence>
<dbReference type="PROSITE" id="PS51186">
    <property type="entry name" value="GNAT"/>
    <property type="match status" value="1"/>
</dbReference>
<dbReference type="Pfam" id="PF00583">
    <property type="entry name" value="Acetyltransf_1"/>
    <property type="match status" value="1"/>
</dbReference>
<gene>
    <name evidence="2" type="ORF">ERS132414_00163</name>
</gene>
<name>A0A0Z8E8U8_STRSU</name>
<dbReference type="InterPro" id="IPR016181">
    <property type="entry name" value="Acyl_CoA_acyltransferase"/>
</dbReference>
<dbReference type="GO" id="GO:0016747">
    <property type="term" value="F:acyltransferase activity, transferring groups other than amino-acyl groups"/>
    <property type="evidence" value="ECO:0007669"/>
    <property type="project" value="InterPro"/>
</dbReference>
<dbReference type="CDD" id="cd04301">
    <property type="entry name" value="NAT_SF"/>
    <property type="match status" value="1"/>
</dbReference>
<keyword evidence="2" id="KW-0808">Transferase</keyword>
<proteinExistence type="predicted"/>
<evidence type="ECO:0000259" key="1">
    <source>
        <dbReference type="PROSITE" id="PS51186"/>
    </source>
</evidence>
<reference evidence="2 3" key="1">
    <citation type="submission" date="2016-02" db="EMBL/GenBank/DDBJ databases">
        <authorList>
            <consortium name="Pathogen Informatics"/>
        </authorList>
    </citation>
    <scope>NUCLEOTIDE SEQUENCE [LARGE SCALE GENOMIC DNA]</scope>
    <source>
        <strain evidence="2 3">LSS52</strain>
    </source>
</reference>
<dbReference type="Proteomes" id="UP000072794">
    <property type="component" value="Unassembled WGS sequence"/>
</dbReference>
<dbReference type="SUPFAM" id="SSF55729">
    <property type="entry name" value="Acyl-CoA N-acyltransferases (Nat)"/>
    <property type="match status" value="1"/>
</dbReference>
<dbReference type="Gene3D" id="3.40.630.30">
    <property type="match status" value="1"/>
</dbReference>
<accession>A0A0Z8E8U8</accession>
<evidence type="ECO:0000313" key="2">
    <source>
        <dbReference type="EMBL" id="CYU57491.1"/>
    </source>
</evidence>
<feature type="domain" description="N-acetyltransferase" evidence="1">
    <location>
        <begin position="7"/>
        <end position="203"/>
    </location>
</feature>
<protein>
    <submittedName>
        <fullName evidence="2">Ribosomal-protein-alanine acetyltransferase</fullName>
    </submittedName>
</protein>
<evidence type="ECO:0000313" key="3">
    <source>
        <dbReference type="Proteomes" id="UP000072794"/>
    </source>
</evidence>
<organism evidence="2 3">
    <name type="scientific">Streptococcus suis</name>
    <dbReference type="NCBI Taxonomy" id="1307"/>
    <lineage>
        <taxon>Bacteria</taxon>
        <taxon>Bacillati</taxon>
        <taxon>Bacillota</taxon>
        <taxon>Bacilli</taxon>
        <taxon>Lactobacillales</taxon>
        <taxon>Streptococcaceae</taxon>
        <taxon>Streptococcus</taxon>
    </lineage>
</organism>
<dbReference type="EMBL" id="FIHA01000002">
    <property type="protein sequence ID" value="CYU57491.1"/>
    <property type="molecule type" value="Genomic_DNA"/>
</dbReference>